<dbReference type="Proteomes" id="UP000663879">
    <property type="component" value="Unassembled WGS sequence"/>
</dbReference>
<evidence type="ECO:0000313" key="2">
    <source>
        <dbReference type="EMBL" id="CAF1151122.1"/>
    </source>
</evidence>
<sequence>MVEKSKGGNQLNDSKRSMSNIIPNGFHRNFSSVISNPNEQILSKLEIFQNELKENHTDLVSKIDLLTQNNSEIKSEISRLNARLDEINKVITDNNLKVVYFLLDFFRYFSPQNKLSPDSAQIINTIFKTHKLGSGLNVSDLTSYIDKLWK</sequence>
<dbReference type="EMBL" id="CAJNOC010011941">
    <property type="protein sequence ID" value="CAF1151122.1"/>
    <property type="molecule type" value="Genomic_DNA"/>
</dbReference>
<name>A0A814SVX4_9BILA</name>
<dbReference type="OrthoDB" id="10406772at2759"/>
<keyword evidence="1" id="KW-0175">Coiled coil</keyword>
<accession>A0A814SVX4</accession>
<dbReference type="SUPFAM" id="SSF58100">
    <property type="entry name" value="Bacterial hemolysins"/>
    <property type="match status" value="1"/>
</dbReference>
<gene>
    <name evidence="2" type="ORF">OXX778_LOCUS23293</name>
</gene>
<feature type="coiled-coil region" evidence="1">
    <location>
        <begin position="63"/>
        <end position="90"/>
    </location>
</feature>
<keyword evidence="3" id="KW-1185">Reference proteome</keyword>
<organism evidence="2 3">
    <name type="scientific">Brachionus calyciflorus</name>
    <dbReference type="NCBI Taxonomy" id="104777"/>
    <lineage>
        <taxon>Eukaryota</taxon>
        <taxon>Metazoa</taxon>
        <taxon>Spiralia</taxon>
        <taxon>Gnathifera</taxon>
        <taxon>Rotifera</taxon>
        <taxon>Eurotatoria</taxon>
        <taxon>Monogononta</taxon>
        <taxon>Pseudotrocha</taxon>
        <taxon>Ploima</taxon>
        <taxon>Brachionidae</taxon>
        <taxon>Brachionus</taxon>
    </lineage>
</organism>
<evidence type="ECO:0000256" key="1">
    <source>
        <dbReference type="SAM" id="Coils"/>
    </source>
</evidence>
<protein>
    <submittedName>
        <fullName evidence="2">Uncharacterized protein</fullName>
    </submittedName>
</protein>
<evidence type="ECO:0000313" key="3">
    <source>
        <dbReference type="Proteomes" id="UP000663879"/>
    </source>
</evidence>
<proteinExistence type="predicted"/>
<dbReference type="AlphaFoldDB" id="A0A814SVX4"/>
<comment type="caution">
    <text evidence="2">The sequence shown here is derived from an EMBL/GenBank/DDBJ whole genome shotgun (WGS) entry which is preliminary data.</text>
</comment>
<reference evidence="2" key="1">
    <citation type="submission" date="2021-02" db="EMBL/GenBank/DDBJ databases">
        <authorList>
            <person name="Nowell W R."/>
        </authorList>
    </citation>
    <scope>NUCLEOTIDE SEQUENCE</scope>
    <source>
        <strain evidence="2">Ploen Becks lab</strain>
    </source>
</reference>